<evidence type="ECO:0000256" key="1">
    <source>
        <dbReference type="SAM" id="Phobius"/>
    </source>
</evidence>
<keyword evidence="3" id="KW-1185">Reference proteome</keyword>
<keyword evidence="1" id="KW-1133">Transmembrane helix</keyword>
<dbReference type="AlphaFoldDB" id="A0A1Y6CWG5"/>
<keyword evidence="1" id="KW-0472">Membrane</keyword>
<dbReference type="EMBL" id="FXAM01000001">
    <property type="protein sequence ID" value="SMF94596.1"/>
    <property type="molecule type" value="Genomic_DNA"/>
</dbReference>
<evidence type="ECO:0000313" key="3">
    <source>
        <dbReference type="Proteomes" id="UP000192923"/>
    </source>
</evidence>
<dbReference type="InterPro" id="IPR018247">
    <property type="entry name" value="EF_Hand_1_Ca_BS"/>
</dbReference>
<gene>
    <name evidence="2" type="ORF">SAMN02949497_1917</name>
</gene>
<dbReference type="Proteomes" id="UP000192923">
    <property type="component" value="Unassembled WGS sequence"/>
</dbReference>
<dbReference type="PROSITE" id="PS00018">
    <property type="entry name" value="EF_HAND_1"/>
    <property type="match status" value="1"/>
</dbReference>
<evidence type="ECO:0000313" key="2">
    <source>
        <dbReference type="EMBL" id="SMF94596.1"/>
    </source>
</evidence>
<name>A0A1Y6CWG5_9GAMM</name>
<dbReference type="RefSeq" id="WP_085212099.1">
    <property type="nucleotide sequence ID" value="NZ_FXAM01000001.1"/>
</dbReference>
<organism evidence="2 3">
    <name type="scientific">Methylomagnum ishizawai</name>
    <dbReference type="NCBI Taxonomy" id="1760988"/>
    <lineage>
        <taxon>Bacteria</taxon>
        <taxon>Pseudomonadati</taxon>
        <taxon>Pseudomonadota</taxon>
        <taxon>Gammaproteobacteria</taxon>
        <taxon>Methylococcales</taxon>
        <taxon>Methylococcaceae</taxon>
        <taxon>Methylomagnum</taxon>
    </lineage>
</organism>
<accession>A0A1Y6CWG5</accession>
<sequence>MAAKGRPGQEGQHGDDRVRVVDIDDGRTLSIQDIADFHELINAYRALRWLLAAGIAFVMLVGFDKLYGFVKAHWVG</sequence>
<dbReference type="STRING" id="1760988.SAMN02949497_1917"/>
<keyword evidence="1" id="KW-0812">Transmembrane</keyword>
<feature type="transmembrane region" description="Helical" evidence="1">
    <location>
        <begin position="46"/>
        <end position="63"/>
    </location>
</feature>
<protein>
    <submittedName>
        <fullName evidence="2">Uncharacterized protein</fullName>
    </submittedName>
</protein>
<proteinExistence type="predicted"/>
<reference evidence="2 3" key="1">
    <citation type="submission" date="2016-12" db="EMBL/GenBank/DDBJ databases">
        <authorList>
            <person name="Song W.-J."/>
            <person name="Kurnit D.M."/>
        </authorList>
    </citation>
    <scope>NUCLEOTIDE SEQUENCE [LARGE SCALE GENOMIC DNA]</scope>
    <source>
        <strain evidence="2 3">175</strain>
    </source>
</reference>